<evidence type="ECO:0000259" key="3">
    <source>
        <dbReference type="PROSITE" id="PS50011"/>
    </source>
</evidence>
<evidence type="ECO:0000256" key="2">
    <source>
        <dbReference type="ARBA" id="ARBA00022840"/>
    </source>
</evidence>
<dbReference type="SUPFAM" id="SSF56112">
    <property type="entry name" value="Protein kinase-like (PK-like)"/>
    <property type="match status" value="1"/>
</dbReference>
<dbReference type="Gene3D" id="1.10.510.10">
    <property type="entry name" value="Transferase(Phosphotransferase) domain 1"/>
    <property type="match status" value="1"/>
</dbReference>
<dbReference type="Pfam" id="PF00069">
    <property type="entry name" value="Pkinase"/>
    <property type="match status" value="1"/>
</dbReference>
<sequence>MEDHFEMDKELMQDTRIILRWTRIILRWTSSLAMSMFASPSSLKGGTTKIMDCTIGDRCPYHCSVAPEYRGPYLPFRGDFRNSYDYGALRRRRSVRASVVEVDIQPYEAHTATARRRQHTIFIGWHLSEKSAAQIFMATLKAVAFCHDHGIMHGNIKLENLLLPHHGCSYNDIKLCDFGSVNSWPQGRGLVPTLDYVL</sequence>
<gene>
    <name evidence="4" type="ORF">KP509_32G027200</name>
</gene>
<dbReference type="InterPro" id="IPR011009">
    <property type="entry name" value="Kinase-like_dom_sf"/>
</dbReference>
<comment type="caution">
    <text evidence="4">The sequence shown here is derived from an EMBL/GenBank/DDBJ whole genome shotgun (WGS) entry which is preliminary data.</text>
</comment>
<dbReference type="GO" id="GO:0005524">
    <property type="term" value="F:ATP binding"/>
    <property type="evidence" value="ECO:0007669"/>
    <property type="project" value="UniProtKB-KW"/>
</dbReference>
<dbReference type="InterPro" id="IPR000719">
    <property type="entry name" value="Prot_kinase_dom"/>
</dbReference>
<dbReference type="OrthoDB" id="10252171at2759"/>
<dbReference type="PANTHER" id="PTHR24346:SF30">
    <property type="entry name" value="MATERNAL EMBRYONIC LEUCINE ZIPPER KINASE"/>
    <property type="match status" value="1"/>
</dbReference>
<keyword evidence="1" id="KW-0547">Nucleotide-binding</keyword>
<dbReference type="AlphaFoldDB" id="A0A8T2QRW1"/>
<reference evidence="4" key="1">
    <citation type="submission" date="2021-08" db="EMBL/GenBank/DDBJ databases">
        <title>WGS assembly of Ceratopteris richardii.</title>
        <authorList>
            <person name="Marchant D.B."/>
            <person name="Chen G."/>
            <person name="Jenkins J."/>
            <person name="Shu S."/>
            <person name="Leebens-Mack J."/>
            <person name="Grimwood J."/>
            <person name="Schmutz J."/>
            <person name="Soltis P."/>
            <person name="Soltis D."/>
            <person name="Chen Z.-H."/>
        </authorList>
    </citation>
    <scope>NUCLEOTIDE SEQUENCE</scope>
    <source>
        <strain evidence="4">Whitten #5841</strain>
        <tissue evidence="4">Leaf</tissue>
    </source>
</reference>
<proteinExistence type="predicted"/>
<dbReference type="GO" id="GO:0004674">
    <property type="term" value="F:protein serine/threonine kinase activity"/>
    <property type="evidence" value="ECO:0007669"/>
    <property type="project" value="TreeGrafter"/>
</dbReference>
<evidence type="ECO:0000313" key="4">
    <source>
        <dbReference type="EMBL" id="KAH7286892.1"/>
    </source>
</evidence>
<feature type="domain" description="Protein kinase" evidence="3">
    <location>
        <begin position="1"/>
        <end position="198"/>
    </location>
</feature>
<dbReference type="Proteomes" id="UP000825935">
    <property type="component" value="Chromosome 32"/>
</dbReference>
<keyword evidence="5" id="KW-1185">Reference proteome</keyword>
<evidence type="ECO:0000256" key="1">
    <source>
        <dbReference type="ARBA" id="ARBA00022741"/>
    </source>
</evidence>
<dbReference type="EMBL" id="CM035437">
    <property type="protein sequence ID" value="KAH7286892.1"/>
    <property type="molecule type" value="Genomic_DNA"/>
</dbReference>
<dbReference type="GO" id="GO:0005737">
    <property type="term" value="C:cytoplasm"/>
    <property type="evidence" value="ECO:0007669"/>
    <property type="project" value="TreeGrafter"/>
</dbReference>
<evidence type="ECO:0000313" key="5">
    <source>
        <dbReference type="Proteomes" id="UP000825935"/>
    </source>
</evidence>
<keyword evidence="2" id="KW-0067">ATP-binding</keyword>
<dbReference type="PROSITE" id="PS50011">
    <property type="entry name" value="PROTEIN_KINASE_DOM"/>
    <property type="match status" value="1"/>
</dbReference>
<dbReference type="PANTHER" id="PTHR24346">
    <property type="entry name" value="MAP/MICROTUBULE AFFINITY-REGULATING KINASE"/>
    <property type="match status" value="1"/>
</dbReference>
<dbReference type="GO" id="GO:0035556">
    <property type="term" value="P:intracellular signal transduction"/>
    <property type="evidence" value="ECO:0007669"/>
    <property type="project" value="TreeGrafter"/>
</dbReference>
<organism evidence="4 5">
    <name type="scientific">Ceratopteris richardii</name>
    <name type="common">Triangle waterfern</name>
    <dbReference type="NCBI Taxonomy" id="49495"/>
    <lineage>
        <taxon>Eukaryota</taxon>
        <taxon>Viridiplantae</taxon>
        <taxon>Streptophyta</taxon>
        <taxon>Embryophyta</taxon>
        <taxon>Tracheophyta</taxon>
        <taxon>Polypodiopsida</taxon>
        <taxon>Polypodiidae</taxon>
        <taxon>Polypodiales</taxon>
        <taxon>Pteridineae</taxon>
        <taxon>Pteridaceae</taxon>
        <taxon>Parkerioideae</taxon>
        <taxon>Ceratopteris</taxon>
    </lineage>
</organism>
<name>A0A8T2QRW1_CERRI</name>
<accession>A0A8T2QRW1</accession>
<protein>
    <recommendedName>
        <fullName evidence="3">Protein kinase domain-containing protein</fullName>
    </recommendedName>
</protein>